<gene>
    <name evidence="2" type="ORF">RXV94_09175</name>
</gene>
<dbReference type="Proteomes" id="UP001268651">
    <property type="component" value="Unassembled WGS sequence"/>
</dbReference>
<sequence>MKKIVLILFAIFLNIGVYSCEPQNIDDGTSPPVLNDEDAPIIPPPPPPSGG</sequence>
<evidence type="ECO:0000313" key="3">
    <source>
        <dbReference type="Proteomes" id="UP001268651"/>
    </source>
</evidence>
<comment type="caution">
    <text evidence="2">The sequence shown here is derived from an EMBL/GenBank/DDBJ whole genome shotgun (WGS) entry which is preliminary data.</text>
</comment>
<name>A0ABU3U7E6_9FLAO</name>
<dbReference type="EMBL" id="JAWHTF010000004">
    <property type="protein sequence ID" value="MDU8886330.1"/>
    <property type="molecule type" value="Genomic_DNA"/>
</dbReference>
<dbReference type="RefSeq" id="WP_316662329.1">
    <property type="nucleotide sequence ID" value="NZ_JAWHTF010000004.1"/>
</dbReference>
<reference evidence="2 3" key="1">
    <citation type="submission" date="2023-10" db="EMBL/GenBank/DDBJ databases">
        <title>Marimonas sp. nov. isolated from tidal mud flat.</title>
        <authorList>
            <person name="Jaincy N.J."/>
            <person name="Srinivasan S."/>
            <person name="Lee S.-S."/>
        </authorList>
    </citation>
    <scope>NUCLEOTIDE SEQUENCE [LARGE SCALE GENOMIC DNA]</scope>
    <source>
        <strain evidence="2 3">MJ-SS3</strain>
    </source>
</reference>
<feature type="compositionally biased region" description="Pro residues" evidence="1">
    <location>
        <begin position="41"/>
        <end position="51"/>
    </location>
</feature>
<proteinExistence type="predicted"/>
<dbReference type="PROSITE" id="PS51257">
    <property type="entry name" value="PROKAR_LIPOPROTEIN"/>
    <property type="match status" value="1"/>
</dbReference>
<accession>A0ABU3U7E6</accession>
<evidence type="ECO:0000256" key="1">
    <source>
        <dbReference type="SAM" id="MobiDB-lite"/>
    </source>
</evidence>
<keyword evidence="3" id="KW-1185">Reference proteome</keyword>
<protein>
    <submittedName>
        <fullName evidence="2">Uncharacterized protein</fullName>
    </submittedName>
</protein>
<organism evidence="2 3">
    <name type="scientific">Gilvirhabdus luticola</name>
    <dbReference type="NCBI Taxonomy" id="3079858"/>
    <lineage>
        <taxon>Bacteria</taxon>
        <taxon>Pseudomonadati</taxon>
        <taxon>Bacteroidota</taxon>
        <taxon>Flavobacteriia</taxon>
        <taxon>Flavobacteriales</taxon>
        <taxon>Flavobacteriaceae</taxon>
        <taxon>Gilvirhabdus</taxon>
    </lineage>
</organism>
<feature type="region of interest" description="Disordered" evidence="1">
    <location>
        <begin position="26"/>
        <end position="51"/>
    </location>
</feature>
<evidence type="ECO:0000313" key="2">
    <source>
        <dbReference type="EMBL" id="MDU8886330.1"/>
    </source>
</evidence>